<dbReference type="PROSITE" id="PS50075">
    <property type="entry name" value="CARRIER"/>
    <property type="match status" value="1"/>
</dbReference>
<dbReference type="Gene3D" id="1.10.1200.10">
    <property type="entry name" value="ACP-like"/>
    <property type="match status" value="1"/>
</dbReference>
<feature type="compositionally biased region" description="Low complexity" evidence="4">
    <location>
        <begin position="528"/>
        <end position="547"/>
    </location>
</feature>
<dbReference type="FunFam" id="3.40.50.12780:FF:000012">
    <property type="entry name" value="Non-ribosomal peptide synthetase"/>
    <property type="match status" value="1"/>
</dbReference>
<dbReference type="PANTHER" id="PTHR45527">
    <property type="entry name" value="NONRIBOSOMAL PEPTIDE SYNTHETASE"/>
    <property type="match status" value="1"/>
</dbReference>
<feature type="region of interest" description="Disordered" evidence="4">
    <location>
        <begin position="514"/>
        <end position="547"/>
    </location>
</feature>
<dbReference type="InterPro" id="IPR020845">
    <property type="entry name" value="AMP-binding_CS"/>
</dbReference>
<dbReference type="Pfam" id="PF00550">
    <property type="entry name" value="PP-binding"/>
    <property type="match status" value="1"/>
</dbReference>
<dbReference type="SUPFAM" id="SSF56801">
    <property type="entry name" value="Acetyl-CoA synthetase-like"/>
    <property type="match status" value="1"/>
</dbReference>
<dbReference type="RefSeq" id="WP_179778484.1">
    <property type="nucleotide sequence ID" value="NZ_JACCHK010000001.1"/>
</dbReference>
<dbReference type="GO" id="GO:0044550">
    <property type="term" value="P:secondary metabolite biosynthetic process"/>
    <property type="evidence" value="ECO:0007669"/>
    <property type="project" value="TreeGrafter"/>
</dbReference>
<dbReference type="Pfam" id="PF13193">
    <property type="entry name" value="AMP-binding_C"/>
    <property type="match status" value="1"/>
</dbReference>
<evidence type="ECO:0000256" key="4">
    <source>
        <dbReference type="SAM" id="MobiDB-lite"/>
    </source>
</evidence>
<dbReference type="GO" id="GO:0031177">
    <property type="term" value="F:phosphopantetheine binding"/>
    <property type="evidence" value="ECO:0007669"/>
    <property type="project" value="InterPro"/>
</dbReference>
<dbReference type="Pfam" id="PF00501">
    <property type="entry name" value="AMP-binding"/>
    <property type="match status" value="1"/>
</dbReference>
<organism evidence="6 7">
    <name type="scientific">Micromonospora jinlongensis</name>
    <dbReference type="NCBI Taxonomy" id="1287877"/>
    <lineage>
        <taxon>Bacteria</taxon>
        <taxon>Bacillati</taxon>
        <taxon>Actinomycetota</taxon>
        <taxon>Actinomycetes</taxon>
        <taxon>Micromonosporales</taxon>
        <taxon>Micromonosporaceae</taxon>
        <taxon>Micromonospora</taxon>
    </lineage>
</organism>
<dbReference type="Gene3D" id="3.30.300.30">
    <property type="match status" value="1"/>
</dbReference>
<dbReference type="Gene3D" id="3.40.50.12780">
    <property type="entry name" value="N-terminal domain of ligase-like"/>
    <property type="match status" value="1"/>
</dbReference>
<evidence type="ECO:0000256" key="2">
    <source>
        <dbReference type="ARBA" id="ARBA00022450"/>
    </source>
</evidence>
<dbReference type="InterPro" id="IPR020459">
    <property type="entry name" value="AMP-binding"/>
</dbReference>
<reference evidence="6 7" key="1">
    <citation type="submission" date="2020-07" db="EMBL/GenBank/DDBJ databases">
        <title>Sequencing the genomes of 1000 actinobacteria strains.</title>
        <authorList>
            <person name="Klenk H.-P."/>
        </authorList>
    </citation>
    <scope>NUCLEOTIDE SEQUENCE [LARGE SCALE GENOMIC DNA]</scope>
    <source>
        <strain evidence="6 7">DSM 45876</strain>
    </source>
</reference>
<dbReference type="PRINTS" id="PR00154">
    <property type="entry name" value="AMPBINDING"/>
</dbReference>
<name>A0A7Y9WXK2_9ACTN</name>
<dbReference type="NCBIfam" id="TIGR01733">
    <property type="entry name" value="AA-adenyl-dom"/>
    <property type="match status" value="1"/>
</dbReference>
<evidence type="ECO:0000313" key="6">
    <source>
        <dbReference type="EMBL" id="NYH40358.1"/>
    </source>
</evidence>
<dbReference type="InterPro" id="IPR020806">
    <property type="entry name" value="PKS_PP-bd"/>
</dbReference>
<keyword evidence="3" id="KW-0597">Phosphoprotein</keyword>
<dbReference type="Proteomes" id="UP000523545">
    <property type="component" value="Unassembled WGS sequence"/>
</dbReference>
<dbReference type="PROSITE" id="PS00455">
    <property type="entry name" value="AMP_BINDING"/>
    <property type="match status" value="1"/>
</dbReference>
<dbReference type="CDD" id="cd05930">
    <property type="entry name" value="A_NRPS"/>
    <property type="match status" value="1"/>
</dbReference>
<dbReference type="InterPro" id="IPR025110">
    <property type="entry name" value="AMP-bd_C"/>
</dbReference>
<dbReference type="EMBL" id="JACCHK010000001">
    <property type="protein sequence ID" value="NYH40358.1"/>
    <property type="molecule type" value="Genomic_DNA"/>
</dbReference>
<dbReference type="InterPro" id="IPR036736">
    <property type="entry name" value="ACP-like_sf"/>
</dbReference>
<dbReference type="GO" id="GO:0043041">
    <property type="term" value="P:amino acid activation for nonribosomal peptide biosynthetic process"/>
    <property type="evidence" value="ECO:0007669"/>
    <property type="project" value="TreeGrafter"/>
</dbReference>
<dbReference type="InterPro" id="IPR000873">
    <property type="entry name" value="AMP-dep_synth/lig_dom"/>
</dbReference>
<keyword evidence="7" id="KW-1185">Reference proteome</keyword>
<comment type="caution">
    <text evidence="6">The sequence shown here is derived from an EMBL/GenBank/DDBJ whole genome shotgun (WGS) entry which is preliminary data.</text>
</comment>
<dbReference type="SMART" id="SM00823">
    <property type="entry name" value="PKS_PP"/>
    <property type="match status" value="1"/>
</dbReference>
<proteinExistence type="predicted"/>
<dbReference type="InterPro" id="IPR009081">
    <property type="entry name" value="PP-bd_ACP"/>
</dbReference>
<dbReference type="FunFam" id="3.40.50.980:FF:000001">
    <property type="entry name" value="Non-ribosomal peptide synthetase"/>
    <property type="match status" value="1"/>
</dbReference>
<accession>A0A7Y9WXK2</accession>
<comment type="cofactor">
    <cofactor evidence="1">
        <name>pantetheine 4'-phosphate</name>
        <dbReference type="ChEBI" id="CHEBI:47942"/>
    </cofactor>
</comment>
<dbReference type="SUPFAM" id="SSF47336">
    <property type="entry name" value="ACP-like"/>
    <property type="match status" value="1"/>
</dbReference>
<evidence type="ECO:0000259" key="5">
    <source>
        <dbReference type="PROSITE" id="PS50075"/>
    </source>
</evidence>
<dbReference type="GO" id="GO:0005737">
    <property type="term" value="C:cytoplasm"/>
    <property type="evidence" value="ECO:0007669"/>
    <property type="project" value="TreeGrafter"/>
</dbReference>
<dbReference type="InterPro" id="IPR042099">
    <property type="entry name" value="ANL_N_sf"/>
</dbReference>
<dbReference type="AlphaFoldDB" id="A0A7Y9WXK2"/>
<evidence type="ECO:0000313" key="7">
    <source>
        <dbReference type="Proteomes" id="UP000523545"/>
    </source>
</evidence>
<gene>
    <name evidence="6" type="ORF">HNR22_000085</name>
</gene>
<keyword evidence="2" id="KW-0596">Phosphopantetheine</keyword>
<evidence type="ECO:0000256" key="3">
    <source>
        <dbReference type="ARBA" id="ARBA00022553"/>
    </source>
</evidence>
<dbReference type="FunFam" id="2.30.38.10:FF:000001">
    <property type="entry name" value="Non-ribosomal peptide synthetase PvdI"/>
    <property type="match status" value="1"/>
</dbReference>
<dbReference type="InterPro" id="IPR045851">
    <property type="entry name" value="AMP-bd_C_sf"/>
</dbReference>
<protein>
    <submittedName>
        <fullName evidence="6">Amino acid adenylation domain-containing protein</fullName>
    </submittedName>
</protein>
<dbReference type="InterPro" id="IPR010071">
    <property type="entry name" value="AA_adenyl_dom"/>
</dbReference>
<evidence type="ECO:0000256" key="1">
    <source>
        <dbReference type="ARBA" id="ARBA00001957"/>
    </source>
</evidence>
<dbReference type="PANTHER" id="PTHR45527:SF1">
    <property type="entry name" value="FATTY ACID SYNTHASE"/>
    <property type="match status" value="1"/>
</dbReference>
<sequence>MTTLSITPLLGTPAELPCPAYLGGPLPDGPLPPVPDLVTAVAARTPSRPAVRCGTDEMSYAELGTRSSRIAAALTNAGVGRGDRVAVLAEASTATVAAILAVLRCGAAYVPLDPGQPDQRLAEILADAQVSAALVSDSTADRLAGTGVPLVPVTAGDPAAGTDGAPVDVPVLLTDPAYLIYTSGSTGEPKGVVVEHGQLAASTQARRLVYPGEPTFLLVSPLSFDSSVAGLWGTLTAGGCLIVATGAQVRDPEQLVRLVDDHRATHLLCIPSLYSYLLDAAARLGGGRLESLRTAIVAGEALPQELVERHFVETSGHCELVNEYGPTEATVWATYQRFTAPAPVTIGRPIPGARVYVLDEQLCPVPVGESGELYVAGAGVARGYHGRPEATARAFRDDPFAAMPGERMYRTGDLCRWTNDGTLEFLGRRDHQVKVRGHRIELSAVEAQLCALPGVREAVAVPAAGDTELVGFVLSPAGAAPESLRQDLADRVPAVMVPSRIVVLDRFPRTANGKTDRAALRGMADSGPATAEAATPTGTAQPPTADPAELAEQVSAAWTDVLQRDDVPADVNFFDLGGHSLAMFRLRDTLERRTGRRLSVVALFQHTTVASQVALLRDGGEAADADAANGEARSARAQRARALRARRTGLMQEAE</sequence>
<feature type="domain" description="Carrier" evidence="5">
    <location>
        <begin position="545"/>
        <end position="620"/>
    </location>
</feature>